<comment type="caution">
    <text evidence="3">The sequence shown here is derived from an EMBL/GenBank/DDBJ whole genome shotgun (WGS) entry which is preliminary data.</text>
</comment>
<evidence type="ECO:0000256" key="1">
    <source>
        <dbReference type="SAM" id="Phobius"/>
    </source>
</evidence>
<dbReference type="OrthoDB" id="4552598at2"/>
<accession>A0A263DD49</accession>
<keyword evidence="4" id="KW-1185">Reference proteome</keyword>
<feature type="transmembrane region" description="Helical" evidence="1">
    <location>
        <begin position="45"/>
        <end position="65"/>
    </location>
</feature>
<reference evidence="3 4" key="1">
    <citation type="submission" date="2017-07" db="EMBL/GenBank/DDBJ databases">
        <title>Amycolatopsis antarcticus sp. nov., isolated from the surface of an Antarcticus brown macroalga.</title>
        <authorList>
            <person name="Wang J."/>
            <person name="Leiva S."/>
            <person name="Huang J."/>
            <person name="Huang Y."/>
        </authorList>
    </citation>
    <scope>NUCLEOTIDE SEQUENCE [LARGE SCALE GENOMIC DNA]</scope>
    <source>
        <strain evidence="3 4">AU-G6</strain>
    </source>
</reference>
<dbReference type="Proteomes" id="UP000242444">
    <property type="component" value="Unassembled WGS sequence"/>
</dbReference>
<evidence type="ECO:0000313" key="4">
    <source>
        <dbReference type="Proteomes" id="UP000242444"/>
    </source>
</evidence>
<feature type="domain" description="DUF1206" evidence="2">
    <location>
        <begin position="82"/>
        <end position="153"/>
    </location>
</feature>
<feature type="transmembrane region" description="Helical" evidence="1">
    <location>
        <begin position="85"/>
        <end position="103"/>
    </location>
</feature>
<dbReference type="AlphaFoldDB" id="A0A263DD49"/>
<dbReference type="EMBL" id="NKYE01000001">
    <property type="protein sequence ID" value="OZM75325.1"/>
    <property type="molecule type" value="Genomic_DNA"/>
</dbReference>
<feature type="transmembrane region" description="Helical" evidence="1">
    <location>
        <begin position="123"/>
        <end position="148"/>
    </location>
</feature>
<sequence>MACFGLVHLIVGYLAVRIAVGSGGQEADQRGAVAEIGSTAPGKVVLWVLVVGLFAYGLWQILMAAKGYHWIGKDRDRTLKRVGSAARAVVVLGLAGYAASLAAGGGGGGSGDAQQQELTAKLLALPAGKIVVGLVALVVAGVAIASIVKGVRRTFTEDLDMHDLPKGTQRWVTRLGVAGYVAKGVVFGIIAVLIGFAAFTADAGQAGGLDAALRTLAAQPFGVFALVAVAAGFAAFGVYCFGAARAHKH</sequence>
<feature type="domain" description="DUF1206" evidence="2">
    <location>
        <begin position="3"/>
        <end position="66"/>
    </location>
</feature>
<keyword evidence="1" id="KW-0472">Membrane</keyword>
<feature type="transmembrane region" description="Helical" evidence="1">
    <location>
        <begin position="221"/>
        <end position="244"/>
    </location>
</feature>
<feature type="domain" description="DUF1206" evidence="2">
    <location>
        <begin position="178"/>
        <end position="245"/>
    </location>
</feature>
<dbReference type="InterPro" id="IPR009597">
    <property type="entry name" value="DUF1206"/>
</dbReference>
<evidence type="ECO:0000259" key="2">
    <source>
        <dbReference type="Pfam" id="PF06724"/>
    </source>
</evidence>
<keyword evidence="1" id="KW-0812">Transmembrane</keyword>
<keyword evidence="1" id="KW-1133">Transmembrane helix</keyword>
<gene>
    <name evidence="3" type="ORF">CFN78_02655</name>
</gene>
<proteinExistence type="predicted"/>
<protein>
    <recommendedName>
        <fullName evidence="2">DUF1206 domain-containing protein</fullName>
    </recommendedName>
</protein>
<evidence type="ECO:0000313" key="3">
    <source>
        <dbReference type="EMBL" id="OZM75325.1"/>
    </source>
</evidence>
<dbReference type="InParanoid" id="A0A263DD49"/>
<organism evidence="3 4">
    <name type="scientific">Amycolatopsis antarctica</name>
    <dbReference type="NCBI Taxonomy" id="1854586"/>
    <lineage>
        <taxon>Bacteria</taxon>
        <taxon>Bacillati</taxon>
        <taxon>Actinomycetota</taxon>
        <taxon>Actinomycetes</taxon>
        <taxon>Pseudonocardiales</taxon>
        <taxon>Pseudonocardiaceae</taxon>
        <taxon>Amycolatopsis</taxon>
    </lineage>
</organism>
<name>A0A263DD49_9PSEU</name>
<feature type="transmembrane region" description="Helical" evidence="1">
    <location>
        <begin position="180"/>
        <end position="201"/>
    </location>
</feature>
<dbReference type="Pfam" id="PF06724">
    <property type="entry name" value="DUF1206"/>
    <property type="match status" value="3"/>
</dbReference>